<reference evidence="1" key="1">
    <citation type="submission" date="2022-07" db="EMBL/GenBank/DDBJ databases">
        <authorList>
            <person name="Macas J."/>
            <person name="Novak P."/>
            <person name="Neumann P."/>
        </authorList>
    </citation>
    <scope>NUCLEOTIDE SEQUENCE</scope>
</reference>
<proteinExistence type="predicted"/>
<dbReference type="AlphaFoldDB" id="A0A9P0ZC01"/>
<organism evidence="1 2">
    <name type="scientific">Cuscuta europaea</name>
    <name type="common">European dodder</name>
    <dbReference type="NCBI Taxonomy" id="41803"/>
    <lineage>
        <taxon>Eukaryota</taxon>
        <taxon>Viridiplantae</taxon>
        <taxon>Streptophyta</taxon>
        <taxon>Embryophyta</taxon>
        <taxon>Tracheophyta</taxon>
        <taxon>Spermatophyta</taxon>
        <taxon>Magnoliopsida</taxon>
        <taxon>eudicotyledons</taxon>
        <taxon>Gunneridae</taxon>
        <taxon>Pentapetalae</taxon>
        <taxon>asterids</taxon>
        <taxon>lamiids</taxon>
        <taxon>Solanales</taxon>
        <taxon>Convolvulaceae</taxon>
        <taxon>Cuscuteae</taxon>
        <taxon>Cuscuta</taxon>
        <taxon>Cuscuta subgen. Cuscuta</taxon>
    </lineage>
</organism>
<name>A0A9P0ZC01_CUSEU</name>
<comment type="caution">
    <text evidence="1">The sequence shown here is derived from an EMBL/GenBank/DDBJ whole genome shotgun (WGS) entry which is preliminary data.</text>
</comment>
<evidence type="ECO:0000313" key="2">
    <source>
        <dbReference type="Proteomes" id="UP001152484"/>
    </source>
</evidence>
<sequence>MQSNLQAWAKLKIKCNLGMQFKSSTHKLNEPTVETLCNPLWNKFDNIMDIAISFICHLDIKRYVDICYFVFFQVETVFIRNMNTDIDVDVFERQNNEPKTFCF</sequence>
<dbReference type="EMBL" id="CAMAPE010000035">
    <property type="protein sequence ID" value="CAH9097668.1"/>
    <property type="molecule type" value="Genomic_DNA"/>
</dbReference>
<protein>
    <submittedName>
        <fullName evidence="1">Uncharacterized protein</fullName>
    </submittedName>
</protein>
<accession>A0A9P0ZC01</accession>
<gene>
    <name evidence="1" type="ORF">CEURO_LOCUS13950</name>
</gene>
<evidence type="ECO:0000313" key="1">
    <source>
        <dbReference type="EMBL" id="CAH9097668.1"/>
    </source>
</evidence>
<dbReference type="Proteomes" id="UP001152484">
    <property type="component" value="Unassembled WGS sequence"/>
</dbReference>
<keyword evidence="2" id="KW-1185">Reference proteome</keyword>